<dbReference type="PANTHER" id="PTHR46564">
    <property type="entry name" value="TRANSPOSASE"/>
    <property type="match status" value="1"/>
</dbReference>
<reference evidence="2" key="1">
    <citation type="submission" date="2018-10" db="EMBL/GenBank/DDBJ databases">
        <title>Fifty Aureobasidium pullulans genomes reveal a recombining polyextremotolerant generalist.</title>
        <authorList>
            <person name="Gostincar C."/>
            <person name="Turk M."/>
            <person name="Zajc J."/>
            <person name="Gunde-Cimerman N."/>
        </authorList>
    </citation>
    <scope>NUCLEOTIDE SEQUENCE [LARGE SCALE GENOMIC DNA]</scope>
    <source>
        <strain evidence="2">EXF-10085</strain>
    </source>
</reference>
<dbReference type="Pfam" id="PF13358">
    <property type="entry name" value="DDE_3"/>
    <property type="match status" value="1"/>
</dbReference>
<proteinExistence type="predicted"/>
<name>A0A4S9BZA6_AURPU</name>
<dbReference type="PANTHER" id="PTHR46564:SF1">
    <property type="entry name" value="TRANSPOSASE"/>
    <property type="match status" value="1"/>
</dbReference>
<protein>
    <recommendedName>
        <fullName evidence="1">Tc1-like transposase DDE domain-containing protein</fullName>
    </recommendedName>
</protein>
<dbReference type="SUPFAM" id="SSF46689">
    <property type="entry name" value="Homeodomain-like"/>
    <property type="match status" value="1"/>
</dbReference>
<dbReference type="InterPro" id="IPR038717">
    <property type="entry name" value="Tc1-like_DDE_dom"/>
</dbReference>
<sequence length="317" mass="36533">MPLSDHDKTLVEAMFRDDCDVNTVLKVVPHAARSSLYWMQRNFEAAGHVQKPSTAIKQRGRRRKLTPIVRQYAMELLAHRNDLWQEELVFELWCEFDIEVSKSTICRMLKEERLSSKVNTRIASRRSAVEQGVYEETLAQLMARGREAEIEASEMLLYLDESAASEKVMFRRRSWSAIGLPAYTKSELLSKVRCSVLPALDIHGYVPGATLVVEGAITQAMYEHWLETVVLPQSEPYPGRRSVIIMDNCSTHHSDKTFHLLKHWLRKHRDLAPRVDEFDEPEAYKAAWIEHLEKATAWALDDVSISNLFVRSRVPTI</sequence>
<dbReference type="Gene3D" id="3.30.420.10">
    <property type="entry name" value="Ribonuclease H-like superfamily/Ribonuclease H"/>
    <property type="match status" value="1"/>
</dbReference>
<accession>A0A4S9BZA6</accession>
<dbReference type="GO" id="GO:0003676">
    <property type="term" value="F:nucleic acid binding"/>
    <property type="evidence" value="ECO:0007669"/>
    <property type="project" value="InterPro"/>
</dbReference>
<comment type="caution">
    <text evidence="2">The sequence shown here is derived from an EMBL/GenBank/DDBJ whole genome shotgun (WGS) entry which is preliminary data.</text>
</comment>
<gene>
    <name evidence="2" type="ORF">D6D13_10641</name>
</gene>
<dbReference type="AlphaFoldDB" id="A0A4S9BZA6"/>
<evidence type="ECO:0000313" key="2">
    <source>
        <dbReference type="EMBL" id="THW98363.1"/>
    </source>
</evidence>
<organism evidence="2">
    <name type="scientific">Aureobasidium pullulans</name>
    <name type="common">Black yeast</name>
    <name type="synonym">Pullularia pullulans</name>
    <dbReference type="NCBI Taxonomy" id="5580"/>
    <lineage>
        <taxon>Eukaryota</taxon>
        <taxon>Fungi</taxon>
        <taxon>Dikarya</taxon>
        <taxon>Ascomycota</taxon>
        <taxon>Pezizomycotina</taxon>
        <taxon>Dothideomycetes</taxon>
        <taxon>Dothideomycetidae</taxon>
        <taxon>Dothideales</taxon>
        <taxon>Saccotheciaceae</taxon>
        <taxon>Aureobasidium</taxon>
    </lineage>
</organism>
<dbReference type="EMBL" id="QZAS01000111">
    <property type="protein sequence ID" value="THW98363.1"/>
    <property type="molecule type" value="Genomic_DNA"/>
</dbReference>
<dbReference type="InterPro" id="IPR009057">
    <property type="entry name" value="Homeodomain-like_sf"/>
</dbReference>
<dbReference type="InterPro" id="IPR036397">
    <property type="entry name" value="RNaseH_sf"/>
</dbReference>
<feature type="domain" description="Tc1-like transposase DDE" evidence="1">
    <location>
        <begin position="156"/>
        <end position="264"/>
    </location>
</feature>
<evidence type="ECO:0000259" key="1">
    <source>
        <dbReference type="Pfam" id="PF13358"/>
    </source>
</evidence>